<dbReference type="RefSeq" id="WP_379593148.1">
    <property type="nucleotide sequence ID" value="NZ_JBHTKK010000018.1"/>
</dbReference>
<protein>
    <submittedName>
        <fullName evidence="1">Uncharacterized protein</fullName>
    </submittedName>
</protein>
<proteinExistence type="predicted"/>
<sequence>MMNQSAGENCKEFQVVFDVILEKWKSLFLFPFMENKAYRFSVMQRIGKVIFL</sequence>
<gene>
    <name evidence="1" type="ORF">ACFQ19_14150</name>
</gene>
<reference evidence="2" key="1">
    <citation type="journal article" date="2019" name="Int. J. Syst. Evol. Microbiol.">
        <title>The Global Catalogue of Microorganisms (GCM) 10K type strain sequencing project: providing services to taxonomists for standard genome sequencing and annotation.</title>
        <authorList>
            <consortium name="The Broad Institute Genomics Platform"/>
            <consortium name="The Broad Institute Genome Sequencing Center for Infectious Disease"/>
            <person name="Wu L."/>
            <person name="Ma J."/>
        </authorList>
    </citation>
    <scope>NUCLEOTIDE SEQUENCE [LARGE SCALE GENOMIC DNA]</scope>
    <source>
        <strain evidence="2">CCUG 56608</strain>
    </source>
</reference>
<organism evidence="1 2">
    <name type="scientific">Oceanobacillus locisalsi</name>
    <dbReference type="NCBI Taxonomy" id="546107"/>
    <lineage>
        <taxon>Bacteria</taxon>
        <taxon>Bacillati</taxon>
        <taxon>Bacillota</taxon>
        <taxon>Bacilli</taxon>
        <taxon>Bacillales</taxon>
        <taxon>Bacillaceae</taxon>
        <taxon>Oceanobacillus</taxon>
    </lineage>
</organism>
<dbReference type="EMBL" id="JBHTKK010000018">
    <property type="protein sequence ID" value="MFD1067152.1"/>
    <property type="molecule type" value="Genomic_DNA"/>
</dbReference>
<evidence type="ECO:0000313" key="1">
    <source>
        <dbReference type="EMBL" id="MFD1067152.1"/>
    </source>
</evidence>
<name>A0ABW3NHH0_9BACI</name>
<dbReference type="Proteomes" id="UP001597041">
    <property type="component" value="Unassembled WGS sequence"/>
</dbReference>
<comment type="caution">
    <text evidence="1">The sequence shown here is derived from an EMBL/GenBank/DDBJ whole genome shotgun (WGS) entry which is preliminary data.</text>
</comment>
<evidence type="ECO:0000313" key="2">
    <source>
        <dbReference type="Proteomes" id="UP001597041"/>
    </source>
</evidence>
<keyword evidence="2" id="KW-1185">Reference proteome</keyword>
<accession>A0ABW3NHH0</accession>